<reference evidence="12 13" key="1">
    <citation type="submission" date="2016-10" db="EMBL/GenBank/DDBJ databases">
        <authorList>
            <person name="de Groot N.N."/>
        </authorList>
    </citation>
    <scope>NUCLEOTIDE SEQUENCE [LARGE SCALE GENOMIC DNA]</scope>
    <source>
        <strain evidence="12 13">CGMCC 1.5012</strain>
    </source>
</reference>
<comment type="function">
    <text evidence="10">Involved in the system for phosphate transport across the cytoplasmic membrane.</text>
</comment>
<dbReference type="SUPFAM" id="SSF53850">
    <property type="entry name" value="Periplasmic binding protein-like II"/>
    <property type="match status" value="1"/>
</dbReference>
<keyword evidence="9 10" id="KW-0449">Lipoprotein</keyword>
<comment type="similarity">
    <text evidence="3 10">Belongs to the PstS family.</text>
</comment>
<evidence type="ECO:0000313" key="12">
    <source>
        <dbReference type="EMBL" id="SDO11750.1"/>
    </source>
</evidence>
<evidence type="ECO:0000256" key="5">
    <source>
        <dbReference type="ARBA" id="ARBA00022448"/>
    </source>
</evidence>
<dbReference type="CDD" id="cd13653">
    <property type="entry name" value="PBP2_phosphate_like_1"/>
    <property type="match status" value="1"/>
</dbReference>
<dbReference type="STRING" id="258515.SAMN05192585_1578"/>
<dbReference type="Proteomes" id="UP000199182">
    <property type="component" value="Unassembled WGS sequence"/>
</dbReference>
<dbReference type="InterPro" id="IPR011862">
    <property type="entry name" value="Phos-bd"/>
</dbReference>
<feature type="signal peptide" evidence="10">
    <location>
        <begin position="1"/>
        <end position="19"/>
    </location>
</feature>
<dbReference type="InterPro" id="IPR024370">
    <property type="entry name" value="PBP_domain"/>
</dbReference>
<keyword evidence="10" id="KW-0472">Membrane</keyword>
<gene>
    <name evidence="12" type="ORF">SAMN05192585_1578</name>
</gene>
<evidence type="ECO:0000256" key="2">
    <source>
        <dbReference type="ARBA" id="ARBA00004193"/>
    </source>
</evidence>
<evidence type="ECO:0000256" key="9">
    <source>
        <dbReference type="ARBA" id="ARBA00023288"/>
    </source>
</evidence>
<protein>
    <recommendedName>
        <fullName evidence="10">Phosphate-binding protein</fullName>
    </recommendedName>
</protein>
<dbReference type="InterPro" id="IPR050811">
    <property type="entry name" value="Phosphate_ABC_transporter"/>
</dbReference>
<proteinExistence type="inferred from homology"/>
<dbReference type="Gene3D" id="3.40.190.10">
    <property type="entry name" value="Periplasmic binding protein-like II"/>
    <property type="match status" value="2"/>
</dbReference>
<evidence type="ECO:0000256" key="6">
    <source>
        <dbReference type="ARBA" id="ARBA00022592"/>
    </source>
</evidence>
<evidence type="ECO:0000259" key="11">
    <source>
        <dbReference type="Pfam" id="PF12849"/>
    </source>
</evidence>
<keyword evidence="5 10" id="KW-0813">Transport</keyword>
<keyword evidence="8 10" id="KW-0564">Palmitate</keyword>
<evidence type="ECO:0000256" key="10">
    <source>
        <dbReference type="RuleBase" id="RU367119"/>
    </source>
</evidence>
<organism evidence="12 13">
    <name type="scientific">Acetanaerobacterium elongatum</name>
    <dbReference type="NCBI Taxonomy" id="258515"/>
    <lineage>
        <taxon>Bacteria</taxon>
        <taxon>Bacillati</taxon>
        <taxon>Bacillota</taxon>
        <taxon>Clostridia</taxon>
        <taxon>Eubacteriales</taxon>
        <taxon>Oscillospiraceae</taxon>
        <taxon>Acetanaerobacterium</taxon>
    </lineage>
</organism>
<dbReference type="NCBIfam" id="TIGR02136">
    <property type="entry name" value="ptsS_2"/>
    <property type="match status" value="1"/>
</dbReference>
<comment type="function">
    <text evidence="1">Part of the ABC transporter complex PstSACB involved in phosphate import.</text>
</comment>
<evidence type="ECO:0000313" key="13">
    <source>
        <dbReference type="Proteomes" id="UP000199182"/>
    </source>
</evidence>
<sequence>MKKVLSAVLALAVSGALFAGCASPGASASSKAGTAAGTGATGKVSLTGSSSMQELMEGLIEAYKEVEPGVTVECQYPGSGQGITAVTEGKVDIGNASRELKAEEAANLEANIVAIDGIAVALNPANKADDISVEQLAKIYTGEIKNWKEVGGDDKAIIVIGRDAASGTREAFESIVGVKEKCKYSQELTSTGAVKTAVASNPDAIGYVSLNAVDNTVKASKIGGAEANEASILDGSYKLSRPFVMATSKTKTLSAPAKAFLDFVKGEKGQEVVKSLGLIVKK</sequence>
<keyword evidence="13" id="KW-1185">Reference proteome</keyword>
<keyword evidence="10" id="KW-1003">Cell membrane</keyword>
<dbReference type="Pfam" id="PF12849">
    <property type="entry name" value="PBP_like_2"/>
    <property type="match status" value="1"/>
</dbReference>
<evidence type="ECO:0000256" key="3">
    <source>
        <dbReference type="ARBA" id="ARBA00008725"/>
    </source>
</evidence>
<dbReference type="EMBL" id="FNID01000057">
    <property type="protein sequence ID" value="SDO11750.1"/>
    <property type="molecule type" value="Genomic_DNA"/>
</dbReference>
<keyword evidence="7 10" id="KW-0732">Signal</keyword>
<name>A0A1H0GXZ7_9FIRM</name>
<feature type="chain" id="PRO_5039757679" description="Phosphate-binding protein" evidence="10">
    <location>
        <begin position="20"/>
        <end position="282"/>
    </location>
</feature>
<dbReference type="GO" id="GO:0005886">
    <property type="term" value="C:plasma membrane"/>
    <property type="evidence" value="ECO:0007669"/>
    <property type="project" value="UniProtKB-SubCell"/>
</dbReference>
<dbReference type="OrthoDB" id="9790048at2"/>
<dbReference type="PANTHER" id="PTHR30570">
    <property type="entry name" value="PERIPLASMIC PHOSPHATE BINDING COMPONENT OF PHOSPHATE ABC TRANSPORTER"/>
    <property type="match status" value="1"/>
</dbReference>
<accession>A0A1H0GXZ7</accession>
<dbReference type="GO" id="GO:0042301">
    <property type="term" value="F:phosphate ion binding"/>
    <property type="evidence" value="ECO:0007669"/>
    <property type="project" value="UniProtKB-UniRule"/>
</dbReference>
<evidence type="ECO:0000256" key="8">
    <source>
        <dbReference type="ARBA" id="ARBA00023139"/>
    </source>
</evidence>
<dbReference type="AlphaFoldDB" id="A0A1H0GXZ7"/>
<evidence type="ECO:0000256" key="4">
    <source>
        <dbReference type="ARBA" id="ARBA00011529"/>
    </source>
</evidence>
<dbReference type="RefSeq" id="WP_092643626.1">
    <property type="nucleotide sequence ID" value="NZ_FNID01000057.1"/>
</dbReference>
<comment type="subunit">
    <text evidence="4 10">The complex is composed of two ATP-binding proteins (PstB), two transmembrane proteins (PstC and PstA) and a solute-binding protein (PstS).</text>
</comment>
<dbReference type="PROSITE" id="PS51257">
    <property type="entry name" value="PROKAR_LIPOPROTEIN"/>
    <property type="match status" value="1"/>
</dbReference>
<comment type="subcellular location">
    <subcellularLocation>
        <location evidence="2 10">Cell membrane</location>
        <topology evidence="2 10">Lipid-anchor</topology>
    </subcellularLocation>
</comment>
<feature type="domain" description="PBP" evidence="11">
    <location>
        <begin position="34"/>
        <end position="264"/>
    </location>
</feature>
<dbReference type="PANTHER" id="PTHR30570:SF1">
    <property type="entry name" value="PHOSPHATE-BINDING PROTEIN PSTS"/>
    <property type="match status" value="1"/>
</dbReference>
<evidence type="ECO:0000256" key="7">
    <source>
        <dbReference type="ARBA" id="ARBA00022729"/>
    </source>
</evidence>
<keyword evidence="6 10" id="KW-0592">Phosphate transport</keyword>
<evidence type="ECO:0000256" key="1">
    <source>
        <dbReference type="ARBA" id="ARBA00002841"/>
    </source>
</evidence>
<dbReference type="GO" id="GO:0006817">
    <property type="term" value="P:phosphate ion transport"/>
    <property type="evidence" value="ECO:0007669"/>
    <property type="project" value="UniProtKB-UniRule"/>
</dbReference>